<comment type="caution">
    <text evidence="6">The sequence shown here is derived from an EMBL/GenBank/DDBJ whole genome shotgun (WGS) entry which is preliminary data.</text>
</comment>
<dbReference type="RefSeq" id="WP_054406215.1">
    <property type="nucleotide sequence ID" value="NZ_FOYA01000006.1"/>
</dbReference>
<evidence type="ECO:0000256" key="1">
    <source>
        <dbReference type="ARBA" id="ARBA00007074"/>
    </source>
</evidence>
<dbReference type="Pfam" id="PF00877">
    <property type="entry name" value="NLPC_P60"/>
    <property type="match status" value="1"/>
</dbReference>
<dbReference type="PANTHER" id="PTHR47053">
    <property type="entry name" value="MUREIN DD-ENDOPEPTIDASE MEPH-RELATED"/>
    <property type="match status" value="1"/>
</dbReference>
<reference evidence="6 7" key="1">
    <citation type="submission" date="2015-08" db="EMBL/GenBank/DDBJ databases">
        <title>Whole genome sequence of Flavobacterium akiainvivens IK-1T, from decaying Wikstroemia oahuensis, an endemic Hawaiian shrub.</title>
        <authorList>
            <person name="Wan X."/>
            <person name="Hou S."/>
            <person name="Saito J."/>
            <person name="Donachie S."/>
        </authorList>
    </citation>
    <scope>NUCLEOTIDE SEQUENCE [LARGE SCALE GENOMIC DNA]</scope>
    <source>
        <strain evidence="6 7">IK-1</strain>
    </source>
</reference>
<dbReference type="InterPro" id="IPR038765">
    <property type="entry name" value="Papain-like_cys_pep_sf"/>
</dbReference>
<feature type="domain" description="NlpC/P60" evidence="5">
    <location>
        <begin position="41"/>
        <end position="172"/>
    </location>
</feature>
<evidence type="ECO:0000313" key="7">
    <source>
        <dbReference type="Proteomes" id="UP000037755"/>
    </source>
</evidence>
<keyword evidence="7" id="KW-1185">Reference proteome</keyword>
<keyword evidence="4" id="KW-0788">Thiol protease</keyword>
<evidence type="ECO:0000256" key="2">
    <source>
        <dbReference type="ARBA" id="ARBA00022670"/>
    </source>
</evidence>
<name>A0A0M8MFG8_9FLAO</name>
<dbReference type="Proteomes" id="UP000037755">
    <property type="component" value="Unassembled WGS sequence"/>
</dbReference>
<dbReference type="PATRIC" id="fig|1202724.3.peg.655"/>
<keyword evidence="3 6" id="KW-0378">Hydrolase</keyword>
<dbReference type="GO" id="GO:0008234">
    <property type="term" value="F:cysteine-type peptidase activity"/>
    <property type="evidence" value="ECO:0007669"/>
    <property type="project" value="UniProtKB-KW"/>
</dbReference>
<dbReference type="PROSITE" id="PS51257">
    <property type="entry name" value="PROKAR_LIPOPROTEIN"/>
    <property type="match status" value="1"/>
</dbReference>
<dbReference type="AlphaFoldDB" id="A0A0M8MFG8"/>
<dbReference type="Gene3D" id="3.90.1720.10">
    <property type="entry name" value="endopeptidase domain like (from Nostoc punctiforme)"/>
    <property type="match status" value="1"/>
</dbReference>
<evidence type="ECO:0000256" key="3">
    <source>
        <dbReference type="ARBA" id="ARBA00022801"/>
    </source>
</evidence>
<dbReference type="GO" id="GO:0006508">
    <property type="term" value="P:proteolysis"/>
    <property type="evidence" value="ECO:0007669"/>
    <property type="project" value="UniProtKB-KW"/>
</dbReference>
<evidence type="ECO:0000259" key="5">
    <source>
        <dbReference type="PROSITE" id="PS51935"/>
    </source>
</evidence>
<gene>
    <name evidence="6" type="ORF">AM493_03200</name>
</gene>
<evidence type="ECO:0000313" key="6">
    <source>
        <dbReference type="EMBL" id="KOS05151.1"/>
    </source>
</evidence>
<proteinExistence type="inferred from homology"/>
<dbReference type="PROSITE" id="PS51935">
    <property type="entry name" value="NLPC_P60"/>
    <property type="match status" value="1"/>
</dbReference>
<organism evidence="6 7">
    <name type="scientific">Flavobacterium akiainvivens</name>
    <dbReference type="NCBI Taxonomy" id="1202724"/>
    <lineage>
        <taxon>Bacteria</taxon>
        <taxon>Pseudomonadati</taxon>
        <taxon>Bacteroidota</taxon>
        <taxon>Flavobacteriia</taxon>
        <taxon>Flavobacteriales</taxon>
        <taxon>Flavobacteriaceae</taxon>
        <taxon>Flavobacterium</taxon>
    </lineage>
</organism>
<evidence type="ECO:0000256" key="4">
    <source>
        <dbReference type="ARBA" id="ARBA00022807"/>
    </source>
</evidence>
<sequence>MKILQHTLLLVFGIALLSCKDEIKPQPVPAQPLAVKADTAVALRDSVVAFAKKYMGIKYCYASADPKKGFDCSGFVNYVYKHFNIDLPRSSSGFKSLGKPLKPADFKVGDVLVFYGYRDKNHIGHVGIVCEANGMQSKFIHASSGSEMAVTISELGSDMYTRRFYKCVNPFTL</sequence>
<dbReference type="STRING" id="1202724.AM493_03200"/>
<dbReference type="EMBL" id="LIYD01000005">
    <property type="protein sequence ID" value="KOS05151.1"/>
    <property type="molecule type" value="Genomic_DNA"/>
</dbReference>
<dbReference type="InterPro" id="IPR000064">
    <property type="entry name" value="NLP_P60_dom"/>
</dbReference>
<accession>A0A0M8MFG8</accession>
<keyword evidence="2" id="KW-0645">Protease</keyword>
<protein>
    <submittedName>
        <fullName evidence="6">Glycoside hydrolase</fullName>
    </submittedName>
</protein>
<comment type="similarity">
    <text evidence="1">Belongs to the peptidase C40 family.</text>
</comment>
<dbReference type="OrthoDB" id="9807055at2"/>
<dbReference type="SUPFAM" id="SSF54001">
    <property type="entry name" value="Cysteine proteinases"/>
    <property type="match status" value="1"/>
</dbReference>
<dbReference type="PANTHER" id="PTHR47053:SF1">
    <property type="entry name" value="MUREIN DD-ENDOPEPTIDASE MEPH-RELATED"/>
    <property type="match status" value="1"/>
</dbReference>
<dbReference type="InterPro" id="IPR051202">
    <property type="entry name" value="Peptidase_C40"/>
</dbReference>